<proteinExistence type="predicted"/>
<dbReference type="OrthoDB" id="6120544at2"/>
<evidence type="ECO:0000313" key="2">
    <source>
        <dbReference type="EMBL" id="MRD49482.1"/>
    </source>
</evidence>
<dbReference type="InterPro" id="IPR010982">
    <property type="entry name" value="Lambda_DNA-bd_dom_sf"/>
</dbReference>
<accession>A0A844B8K3</accession>
<dbReference type="RefSeq" id="WP_153586792.1">
    <property type="nucleotide sequence ID" value="NZ_WJBU01000025.1"/>
</dbReference>
<protein>
    <submittedName>
        <fullName evidence="2">Helix-turn-helix domain-containing protein</fullName>
    </submittedName>
</protein>
<keyword evidence="3" id="KW-1185">Reference proteome</keyword>
<name>A0A844B8K3_9BURK</name>
<dbReference type="CDD" id="cd00093">
    <property type="entry name" value="HTH_XRE"/>
    <property type="match status" value="1"/>
</dbReference>
<dbReference type="SUPFAM" id="SSF47413">
    <property type="entry name" value="lambda repressor-like DNA-binding domains"/>
    <property type="match status" value="1"/>
</dbReference>
<gene>
    <name evidence="2" type="ORF">GHT07_19590</name>
</gene>
<dbReference type="SMART" id="SM00530">
    <property type="entry name" value="HTH_XRE"/>
    <property type="match status" value="1"/>
</dbReference>
<organism evidence="2 3">
    <name type="scientific">Caenimonas koreensis DSM 17982</name>
    <dbReference type="NCBI Taxonomy" id="1121255"/>
    <lineage>
        <taxon>Bacteria</taxon>
        <taxon>Pseudomonadati</taxon>
        <taxon>Pseudomonadota</taxon>
        <taxon>Betaproteobacteria</taxon>
        <taxon>Burkholderiales</taxon>
        <taxon>Comamonadaceae</taxon>
        <taxon>Caenimonas</taxon>
    </lineage>
</organism>
<evidence type="ECO:0000313" key="3">
    <source>
        <dbReference type="Proteomes" id="UP000487350"/>
    </source>
</evidence>
<dbReference type="Pfam" id="PF01381">
    <property type="entry name" value="HTH_3"/>
    <property type="match status" value="1"/>
</dbReference>
<dbReference type="GO" id="GO:0003677">
    <property type="term" value="F:DNA binding"/>
    <property type="evidence" value="ECO:0007669"/>
    <property type="project" value="InterPro"/>
</dbReference>
<sequence length="163" mass="17684">MPILAELSTAAKQRRVEIGLSQVQLAQLSGLSRATVNELETGKLHNLSLLRAEKLANALGLSLGVTRPRASKEGRALELAARTAAVSYGKKLPVDSLEDALLHGVVPPGYLPQLRAVLEEAPTGVLAEVAVEIENKHDVDRRKTWQVMRTLASVLKVQRGIWN</sequence>
<dbReference type="EMBL" id="WJBU01000025">
    <property type="protein sequence ID" value="MRD49482.1"/>
    <property type="molecule type" value="Genomic_DNA"/>
</dbReference>
<dbReference type="AlphaFoldDB" id="A0A844B8K3"/>
<evidence type="ECO:0000259" key="1">
    <source>
        <dbReference type="PROSITE" id="PS50943"/>
    </source>
</evidence>
<dbReference type="InterPro" id="IPR001387">
    <property type="entry name" value="Cro/C1-type_HTH"/>
</dbReference>
<comment type="caution">
    <text evidence="2">The sequence shown here is derived from an EMBL/GenBank/DDBJ whole genome shotgun (WGS) entry which is preliminary data.</text>
</comment>
<feature type="domain" description="HTH cro/C1-type" evidence="1">
    <location>
        <begin position="12"/>
        <end position="66"/>
    </location>
</feature>
<dbReference type="Proteomes" id="UP000487350">
    <property type="component" value="Unassembled WGS sequence"/>
</dbReference>
<reference evidence="2 3" key="1">
    <citation type="submission" date="2019-11" db="EMBL/GenBank/DDBJ databases">
        <title>Caenimonas koreensis gen. nov., sp. nov., isolated from activated sludge.</title>
        <authorList>
            <person name="Seung H.R."/>
        </authorList>
    </citation>
    <scope>NUCLEOTIDE SEQUENCE [LARGE SCALE GENOMIC DNA]</scope>
    <source>
        <strain evidence="2 3">EMB320</strain>
    </source>
</reference>
<dbReference type="PROSITE" id="PS50943">
    <property type="entry name" value="HTH_CROC1"/>
    <property type="match status" value="1"/>
</dbReference>
<dbReference type="Gene3D" id="1.10.260.40">
    <property type="entry name" value="lambda repressor-like DNA-binding domains"/>
    <property type="match status" value="1"/>
</dbReference>